<protein>
    <recommendedName>
        <fullName evidence="3">COX assembly mitochondrial protein</fullName>
    </recommendedName>
</protein>
<dbReference type="InterPro" id="IPR013892">
    <property type="entry name" value="Cyt_c_biogenesis_Cmc1-like"/>
</dbReference>
<dbReference type="STRING" id="88036.D8QYZ8"/>
<dbReference type="Gramene" id="EFJ31273">
    <property type="protein sequence ID" value="EFJ31273"/>
    <property type="gene ID" value="SELMODRAFT_88660"/>
</dbReference>
<dbReference type="OMA" id="MLQQDGK"/>
<dbReference type="InParanoid" id="D8QYZ8"/>
<keyword evidence="3" id="KW-0496">Mitochondrion</keyword>
<dbReference type="eggNOG" id="KOG4624">
    <property type="taxonomic scope" value="Eukaryota"/>
</dbReference>
<evidence type="ECO:0000313" key="5">
    <source>
        <dbReference type="EMBL" id="EFJ34332.1"/>
    </source>
</evidence>
<dbReference type="FunCoup" id="D8QYZ8">
    <property type="interactions" value="346"/>
</dbReference>
<accession>D8QYZ8</accession>
<evidence type="ECO:0000313" key="4">
    <source>
        <dbReference type="EMBL" id="EFJ31273.1"/>
    </source>
</evidence>
<dbReference type="HOGENOM" id="CLU_142621_2_0_1"/>
<comment type="subcellular location">
    <subcellularLocation>
        <location evidence="3">Mitochondrion</location>
    </subcellularLocation>
</comment>
<evidence type="ECO:0000256" key="2">
    <source>
        <dbReference type="ARBA" id="ARBA00023157"/>
    </source>
</evidence>
<comment type="similarity">
    <text evidence="1 3">Belongs to the CMC family.</text>
</comment>
<dbReference type="AlphaFoldDB" id="D8QYZ8"/>
<keyword evidence="6" id="KW-1185">Reference proteome</keyword>
<evidence type="ECO:0000313" key="6">
    <source>
        <dbReference type="Proteomes" id="UP000001514"/>
    </source>
</evidence>
<dbReference type="Gramene" id="EFJ34332">
    <property type="protein sequence ID" value="EFJ34332"/>
    <property type="gene ID" value="SELMODRAFT_82262"/>
</dbReference>
<dbReference type="KEGG" id="smo:SELMODRAFT_82262"/>
<dbReference type="PANTHER" id="PTHR22977">
    <property type="entry name" value="COX ASSEMBLY MITOCHONDRIAL PROTEIN"/>
    <property type="match status" value="1"/>
</dbReference>
<reference evidence="5 6" key="1">
    <citation type="journal article" date="2011" name="Science">
        <title>The Selaginella genome identifies genetic changes associated with the evolution of vascular plants.</title>
        <authorList>
            <person name="Banks J.A."/>
            <person name="Nishiyama T."/>
            <person name="Hasebe M."/>
            <person name="Bowman J.L."/>
            <person name="Gribskov M."/>
            <person name="dePamphilis C."/>
            <person name="Albert V.A."/>
            <person name="Aono N."/>
            <person name="Aoyama T."/>
            <person name="Ambrose B.A."/>
            <person name="Ashton N.W."/>
            <person name="Axtell M.J."/>
            <person name="Barker E."/>
            <person name="Barker M.S."/>
            <person name="Bennetzen J.L."/>
            <person name="Bonawitz N.D."/>
            <person name="Chapple C."/>
            <person name="Cheng C."/>
            <person name="Correa L.G."/>
            <person name="Dacre M."/>
            <person name="DeBarry J."/>
            <person name="Dreyer I."/>
            <person name="Elias M."/>
            <person name="Engstrom E.M."/>
            <person name="Estelle M."/>
            <person name="Feng L."/>
            <person name="Finet C."/>
            <person name="Floyd S.K."/>
            <person name="Frommer W.B."/>
            <person name="Fujita T."/>
            <person name="Gramzow L."/>
            <person name="Gutensohn M."/>
            <person name="Harholt J."/>
            <person name="Hattori M."/>
            <person name="Heyl A."/>
            <person name="Hirai T."/>
            <person name="Hiwatashi Y."/>
            <person name="Ishikawa M."/>
            <person name="Iwata M."/>
            <person name="Karol K.G."/>
            <person name="Koehler B."/>
            <person name="Kolukisaoglu U."/>
            <person name="Kubo M."/>
            <person name="Kurata T."/>
            <person name="Lalonde S."/>
            <person name="Li K."/>
            <person name="Li Y."/>
            <person name="Litt A."/>
            <person name="Lyons E."/>
            <person name="Manning G."/>
            <person name="Maruyama T."/>
            <person name="Michael T.P."/>
            <person name="Mikami K."/>
            <person name="Miyazaki S."/>
            <person name="Morinaga S."/>
            <person name="Murata T."/>
            <person name="Mueller-Roeber B."/>
            <person name="Nelson D.R."/>
            <person name="Obara M."/>
            <person name="Oguri Y."/>
            <person name="Olmstead R.G."/>
            <person name="Onodera N."/>
            <person name="Petersen B.L."/>
            <person name="Pils B."/>
            <person name="Prigge M."/>
            <person name="Rensing S.A."/>
            <person name="Riano-Pachon D.M."/>
            <person name="Roberts A.W."/>
            <person name="Sato Y."/>
            <person name="Scheller H.V."/>
            <person name="Schulz B."/>
            <person name="Schulz C."/>
            <person name="Shakirov E.V."/>
            <person name="Shibagaki N."/>
            <person name="Shinohara N."/>
            <person name="Shippen D.E."/>
            <person name="Soerensen I."/>
            <person name="Sotooka R."/>
            <person name="Sugimoto N."/>
            <person name="Sugita M."/>
            <person name="Sumikawa N."/>
            <person name="Tanurdzic M."/>
            <person name="Theissen G."/>
            <person name="Ulvskov P."/>
            <person name="Wakazuki S."/>
            <person name="Weng J.K."/>
            <person name="Willats W.W."/>
            <person name="Wipf D."/>
            <person name="Wolf P.G."/>
            <person name="Yang L."/>
            <person name="Zimmer A.D."/>
            <person name="Zhu Q."/>
            <person name="Mitros T."/>
            <person name="Hellsten U."/>
            <person name="Loque D."/>
            <person name="Otillar R."/>
            <person name="Salamov A."/>
            <person name="Schmutz J."/>
            <person name="Shapiro H."/>
            <person name="Lindquist E."/>
            <person name="Lucas S."/>
            <person name="Rokhsar D."/>
            <person name="Grigoriev I.V."/>
        </authorList>
    </citation>
    <scope>NUCLEOTIDE SEQUENCE [LARGE SCALE GENOMIC DNA]</scope>
</reference>
<dbReference type="GO" id="GO:0005739">
    <property type="term" value="C:mitochondrion"/>
    <property type="evidence" value="ECO:0000318"/>
    <property type="project" value="GO_Central"/>
</dbReference>
<organism evidence="6">
    <name type="scientific">Selaginella moellendorffii</name>
    <name type="common">Spikemoss</name>
    <dbReference type="NCBI Taxonomy" id="88036"/>
    <lineage>
        <taxon>Eukaryota</taxon>
        <taxon>Viridiplantae</taxon>
        <taxon>Streptophyta</taxon>
        <taxon>Embryophyta</taxon>
        <taxon>Tracheophyta</taxon>
        <taxon>Lycopodiopsida</taxon>
        <taxon>Selaginellales</taxon>
        <taxon>Selaginellaceae</taxon>
        <taxon>Selaginella</taxon>
    </lineage>
</organism>
<evidence type="ECO:0000256" key="3">
    <source>
        <dbReference type="RuleBase" id="RU364104"/>
    </source>
</evidence>
<dbReference type="OrthoDB" id="6224010at2759"/>
<dbReference type="EMBL" id="GL377574">
    <property type="protein sequence ID" value="EFJ31273.1"/>
    <property type="molecule type" value="Genomic_DNA"/>
</dbReference>
<dbReference type="KEGG" id="smo:SELMODRAFT_88660"/>
<gene>
    <name evidence="5" type="ORF">SELMODRAFT_82262</name>
    <name evidence="4" type="ORF">SELMODRAFT_88660</name>
</gene>
<dbReference type="EMBL" id="GL377569">
    <property type="protein sequence ID" value="EFJ34332.1"/>
    <property type="molecule type" value="Genomic_DNA"/>
</dbReference>
<keyword evidence="2" id="KW-1015">Disulfide bond</keyword>
<proteinExistence type="inferred from homology"/>
<sequence>MKRRERVQKKVEEELRSKMKAQAFRKCDPVVAKYAECAKGRTFSMAWACRAQAKEMNECLHLYTTDAVLEEYKQDYLKQHTLR</sequence>
<dbReference type="Proteomes" id="UP000001514">
    <property type="component" value="Unassembled WGS sequence"/>
</dbReference>
<name>D8QYZ8_SELML</name>
<dbReference type="PANTHER" id="PTHR22977:SF5">
    <property type="entry name" value="COX ASSEMBLY MITOCHONDRIAL PROTEIN HOMOLOG"/>
    <property type="match status" value="1"/>
</dbReference>
<evidence type="ECO:0000256" key="1">
    <source>
        <dbReference type="ARBA" id="ARBA00007347"/>
    </source>
</evidence>
<dbReference type="Pfam" id="PF08583">
    <property type="entry name" value="Cmc1"/>
    <property type="match status" value="1"/>
</dbReference>